<dbReference type="AlphaFoldDB" id="A0A9Q3DI32"/>
<name>A0A9Q3DI32_9BASI</name>
<gene>
    <name evidence="2" type="ORF">O181_043265</name>
</gene>
<accession>A0A9Q3DI32</accession>
<dbReference type="EMBL" id="AVOT02017454">
    <property type="protein sequence ID" value="MBW0503550.1"/>
    <property type="molecule type" value="Genomic_DNA"/>
</dbReference>
<comment type="caution">
    <text evidence="2">The sequence shown here is derived from an EMBL/GenBank/DDBJ whole genome shotgun (WGS) entry which is preliminary data.</text>
</comment>
<protein>
    <submittedName>
        <fullName evidence="2">Uncharacterized protein</fullName>
    </submittedName>
</protein>
<feature type="compositionally biased region" description="Polar residues" evidence="1">
    <location>
        <begin position="86"/>
        <end position="96"/>
    </location>
</feature>
<feature type="region of interest" description="Disordered" evidence="1">
    <location>
        <begin position="1"/>
        <end position="45"/>
    </location>
</feature>
<feature type="region of interest" description="Disordered" evidence="1">
    <location>
        <begin position="84"/>
        <end position="107"/>
    </location>
</feature>
<reference evidence="2" key="1">
    <citation type="submission" date="2021-03" db="EMBL/GenBank/DDBJ databases">
        <title>Draft genome sequence of rust myrtle Austropuccinia psidii MF-1, a brazilian biotype.</title>
        <authorList>
            <person name="Quecine M.C."/>
            <person name="Pachon D.M.R."/>
            <person name="Bonatelli M.L."/>
            <person name="Correr F.H."/>
            <person name="Franceschini L.M."/>
            <person name="Leite T.F."/>
            <person name="Margarido G.R.A."/>
            <person name="Almeida C.A."/>
            <person name="Ferrarezi J.A."/>
            <person name="Labate C.A."/>
        </authorList>
    </citation>
    <scope>NUCLEOTIDE SEQUENCE</scope>
    <source>
        <strain evidence="2">MF-1</strain>
    </source>
</reference>
<dbReference type="Proteomes" id="UP000765509">
    <property type="component" value="Unassembled WGS sequence"/>
</dbReference>
<keyword evidence="3" id="KW-1185">Reference proteome</keyword>
<evidence type="ECO:0000313" key="2">
    <source>
        <dbReference type="EMBL" id="MBW0503550.1"/>
    </source>
</evidence>
<evidence type="ECO:0000313" key="3">
    <source>
        <dbReference type="Proteomes" id="UP000765509"/>
    </source>
</evidence>
<feature type="compositionally biased region" description="Polar residues" evidence="1">
    <location>
        <begin position="28"/>
        <end position="45"/>
    </location>
</feature>
<sequence length="107" mass="11917">MNIPSTRSRESYNASSSSQEFYRCDSGRGQSATEGQGANTTTRSLSGNLQSQAEALQRCLAAQRVPDHFRSVEKLHEFLPDCEKPSGTSQHLQVTQWMKPIDGKEKK</sequence>
<organism evidence="2 3">
    <name type="scientific">Austropuccinia psidii MF-1</name>
    <dbReference type="NCBI Taxonomy" id="1389203"/>
    <lineage>
        <taxon>Eukaryota</taxon>
        <taxon>Fungi</taxon>
        <taxon>Dikarya</taxon>
        <taxon>Basidiomycota</taxon>
        <taxon>Pucciniomycotina</taxon>
        <taxon>Pucciniomycetes</taxon>
        <taxon>Pucciniales</taxon>
        <taxon>Sphaerophragmiaceae</taxon>
        <taxon>Austropuccinia</taxon>
    </lineage>
</organism>
<evidence type="ECO:0000256" key="1">
    <source>
        <dbReference type="SAM" id="MobiDB-lite"/>
    </source>
</evidence>
<proteinExistence type="predicted"/>